<evidence type="ECO:0000313" key="5">
    <source>
        <dbReference type="Proteomes" id="UP000272474"/>
    </source>
</evidence>
<name>A0A3A9YXS2_9ACTN</name>
<evidence type="ECO:0000259" key="3">
    <source>
        <dbReference type="Pfam" id="PF08239"/>
    </source>
</evidence>
<sequence length="112" mass="11091">MSRSLLGSQLSMCVAVGAMVMAAVSGPTDERPEAPADGASEPGRVVAAHGADLREAPAPGSPALDTAAPDSSLTVICSAEGGGGSRWYLVHTDTYAWAAAGAVAPDTRPPAC</sequence>
<feature type="signal peptide" evidence="2">
    <location>
        <begin position="1"/>
        <end position="22"/>
    </location>
</feature>
<gene>
    <name evidence="4" type="ORF">D7294_18540</name>
</gene>
<comment type="caution">
    <text evidence="4">The sequence shown here is derived from an EMBL/GenBank/DDBJ whole genome shotgun (WGS) entry which is preliminary data.</text>
</comment>
<keyword evidence="2" id="KW-0732">Signal</keyword>
<organism evidence="4 5">
    <name type="scientific">Streptomyces hoynatensis</name>
    <dbReference type="NCBI Taxonomy" id="1141874"/>
    <lineage>
        <taxon>Bacteria</taxon>
        <taxon>Bacillati</taxon>
        <taxon>Actinomycetota</taxon>
        <taxon>Actinomycetes</taxon>
        <taxon>Kitasatosporales</taxon>
        <taxon>Streptomycetaceae</taxon>
        <taxon>Streptomyces</taxon>
    </lineage>
</organism>
<evidence type="ECO:0000313" key="4">
    <source>
        <dbReference type="EMBL" id="RKN40444.1"/>
    </source>
</evidence>
<evidence type="ECO:0000256" key="2">
    <source>
        <dbReference type="SAM" id="SignalP"/>
    </source>
</evidence>
<protein>
    <submittedName>
        <fullName evidence="4">SH3 domain-containing protein</fullName>
    </submittedName>
</protein>
<dbReference type="OrthoDB" id="4332952at2"/>
<evidence type="ECO:0000256" key="1">
    <source>
        <dbReference type="SAM" id="MobiDB-lite"/>
    </source>
</evidence>
<feature type="chain" id="PRO_5017295639" evidence="2">
    <location>
        <begin position="23"/>
        <end position="112"/>
    </location>
</feature>
<dbReference type="EMBL" id="RBAL01000010">
    <property type="protein sequence ID" value="RKN40444.1"/>
    <property type="molecule type" value="Genomic_DNA"/>
</dbReference>
<keyword evidence="5" id="KW-1185">Reference proteome</keyword>
<feature type="region of interest" description="Disordered" evidence="1">
    <location>
        <begin position="26"/>
        <end position="67"/>
    </location>
</feature>
<dbReference type="Pfam" id="PF08239">
    <property type="entry name" value="SH3_3"/>
    <property type="match status" value="1"/>
</dbReference>
<reference evidence="4 5" key="1">
    <citation type="journal article" date="2014" name="Int. J. Syst. Evol. Microbiol.">
        <title>Streptomyces hoynatensis sp. nov., isolated from deep marine sediment.</title>
        <authorList>
            <person name="Veyisoglu A."/>
            <person name="Sahin N."/>
        </authorList>
    </citation>
    <scope>NUCLEOTIDE SEQUENCE [LARGE SCALE GENOMIC DNA]</scope>
    <source>
        <strain evidence="4 5">KCTC 29097</strain>
    </source>
</reference>
<accession>A0A3A9YXS2</accession>
<dbReference type="RefSeq" id="WP_120681150.1">
    <property type="nucleotide sequence ID" value="NZ_RBAL01000010.1"/>
</dbReference>
<proteinExistence type="predicted"/>
<dbReference type="Proteomes" id="UP000272474">
    <property type="component" value="Unassembled WGS sequence"/>
</dbReference>
<dbReference type="AlphaFoldDB" id="A0A3A9YXS2"/>
<feature type="domain" description="SH3b" evidence="3">
    <location>
        <begin position="50"/>
        <end position="103"/>
    </location>
</feature>
<dbReference type="InterPro" id="IPR003646">
    <property type="entry name" value="SH3-like_bac-type"/>
</dbReference>